<evidence type="ECO:0000313" key="4">
    <source>
        <dbReference type="Proteomes" id="UP001142393"/>
    </source>
</evidence>
<comment type="caution">
    <text evidence="3">The sequence shown here is derived from an EMBL/GenBank/DDBJ whole genome shotgun (WGS) entry which is preliminary data.</text>
</comment>
<dbReference type="Gene3D" id="3.40.30.10">
    <property type="entry name" value="Glutaredoxin"/>
    <property type="match status" value="1"/>
</dbReference>
<dbReference type="Pfam" id="PF06110">
    <property type="entry name" value="TXD17-like_Trx"/>
    <property type="match status" value="1"/>
</dbReference>
<evidence type="ECO:0000313" key="3">
    <source>
        <dbReference type="EMBL" id="KAJ3750827.1"/>
    </source>
</evidence>
<organism evidence="3 4">
    <name type="scientific">Lentinula detonsa</name>
    <dbReference type="NCBI Taxonomy" id="2804962"/>
    <lineage>
        <taxon>Eukaryota</taxon>
        <taxon>Fungi</taxon>
        <taxon>Dikarya</taxon>
        <taxon>Basidiomycota</taxon>
        <taxon>Agaricomycotina</taxon>
        <taxon>Agaricomycetes</taxon>
        <taxon>Agaricomycetidae</taxon>
        <taxon>Agaricales</taxon>
        <taxon>Marasmiineae</taxon>
        <taxon>Omphalotaceae</taxon>
        <taxon>Lentinula</taxon>
    </lineage>
</organism>
<dbReference type="PANTHER" id="PTHR12452:SF0">
    <property type="entry name" value="THIOREDOXIN DOMAIN-CONTAINING PROTEIN 17"/>
    <property type="match status" value="1"/>
</dbReference>
<evidence type="ECO:0000256" key="1">
    <source>
        <dbReference type="ARBA" id="ARBA00008987"/>
    </source>
</evidence>
<dbReference type="InterPro" id="IPR010357">
    <property type="entry name" value="TXNDC17_dom"/>
</dbReference>
<dbReference type="AlphaFoldDB" id="A0A9W8PBJ9"/>
<keyword evidence="4" id="KW-1185">Reference proteome</keyword>
<evidence type="ECO:0000259" key="2">
    <source>
        <dbReference type="Pfam" id="PF06110"/>
    </source>
</evidence>
<gene>
    <name evidence="3" type="ORF">DFH05DRAFT_1386402</name>
</gene>
<reference evidence="3 4" key="1">
    <citation type="journal article" date="2023" name="Proc. Natl. Acad. Sci. U.S.A.">
        <title>A global phylogenomic analysis of the shiitake genus Lentinula.</title>
        <authorList>
            <person name="Sierra-Patev S."/>
            <person name="Min B."/>
            <person name="Naranjo-Ortiz M."/>
            <person name="Looney B."/>
            <person name="Konkel Z."/>
            <person name="Slot J.C."/>
            <person name="Sakamoto Y."/>
            <person name="Steenwyk J.L."/>
            <person name="Rokas A."/>
            <person name="Carro J."/>
            <person name="Camarero S."/>
            <person name="Ferreira P."/>
            <person name="Molpeceres G."/>
            <person name="Ruiz-Duenas F.J."/>
            <person name="Serrano A."/>
            <person name="Henrissat B."/>
            <person name="Drula E."/>
            <person name="Hughes K.W."/>
            <person name="Mata J.L."/>
            <person name="Ishikawa N.K."/>
            <person name="Vargas-Isla R."/>
            <person name="Ushijima S."/>
            <person name="Smith C.A."/>
            <person name="Donoghue J."/>
            <person name="Ahrendt S."/>
            <person name="Andreopoulos W."/>
            <person name="He G."/>
            <person name="LaButti K."/>
            <person name="Lipzen A."/>
            <person name="Ng V."/>
            <person name="Riley R."/>
            <person name="Sandor L."/>
            <person name="Barry K."/>
            <person name="Martinez A.T."/>
            <person name="Xiao Y."/>
            <person name="Gibbons J.G."/>
            <person name="Terashima K."/>
            <person name="Grigoriev I.V."/>
            <person name="Hibbett D."/>
        </authorList>
    </citation>
    <scope>NUCLEOTIDE SEQUENCE [LARGE SCALE GENOMIC DNA]</scope>
    <source>
        <strain evidence="3 4">TFB7810</strain>
    </source>
</reference>
<protein>
    <recommendedName>
        <fullName evidence="2">Thioredoxin domain-containing protein</fullName>
    </recommendedName>
</protein>
<dbReference type="GO" id="GO:0005829">
    <property type="term" value="C:cytosol"/>
    <property type="evidence" value="ECO:0007669"/>
    <property type="project" value="TreeGrafter"/>
</dbReference>
<dbReference type="InterPro" id="IPR045108">
    <property type="entry name" value="TXNDC17-like"/>
</dbReference>
<accession>A0A9W8PBJ9</accession>
<dbReference type="EMBL" id="JANVFU010000001">
    <property type="protein sequence ID" value="KAJ3750827.1"/>
    <property type="molecule type" value="Genomic_DNA"/>
</dbReference>
<dbReference type="PANTHER" id="PTHR12452">
    <property type="entry name" value="42-9-9 PROTEIN-RELATED"/>
    <property type="match status" value="1"/>
</dbReference>
<proteinExistence type="inferred from homology"/>
<feature type="domain" description="Thioredoxin" evidence="2">
    <location>
        <begin position="18"/>
        <end position="98"/>
    </location>
</feature>
<dbReference type="InterPro" id="IPR036249">
    <property type="entry name" value="Thioredoxin-like_sf"/>
</dbReference>
<dbReference type="GO" id="GO:0047134">
    <property type="term" value="F:protein-disulfide reductase [NAD(P)H] activity"/>
    <property type="evidence" value="ECO:0007669"/>
    <property type="project" value="InterPro"/>
</dbReference>
<name>A0A9W8PBJ9_9AGAR</name>
<dbReference type="SUPFAM" id="SSF52833">
    <property type="entry name" value="Thioredoxin-like"/>
    <property type="match status" value="1"/>
</dbReference>
<dbReference type="Proteomes" id="UP001142393">
    <property type="component" value="Unassembled WGS sequence"/>
</dbReference>
<sequence length="121" mass="13125">MPIHIADPTTTPESLAKASEEYLIFYSSIVNGEMWCPDCLAVEDLVKNTFSSEDAPSALIIYTGDRPTWKSPSNVFRSGPFGVQCVPSIVKIKNVSCLLSIVNSELEVNALSTGERSHSSS</sequence>
<comment type="similarity">
    <text evidence="1">Belongs to the thioredoxin family.</text>
</comment>